<feature type="chain" id="PRO_5005893341" evidence="1">
    <location>
        <begin position="24"/>
        <end position="367"/>
    </location>
</feature>
<organism evidence="2 3">
    <name type="scientific">Syphacia muris</name>
    <dbReference type="NCBI Taxonomy" id="451379"/>
    <lineage>
        <taxon>Eukaryota</taxon>
        <taxon>Metazoa</taxon>
        <taxon>Ecdysozoa</taxon>
        <taxon>Nematoda</taxon>
        <taxon>Chromadorea</taxon>
        <taxon>Rhabditida</taxon>
        <taxon>Spirurina</taxon>
        <taxon>Oxyuridomorpha</taxon>
        <taxon>Oxyuroidea</taxon>
        <taxon>Oxyuridae</taxon>
        <taxon>Syphacia</taxon>
    </lineage>
</organism>
<sequence length="367" mass="41636">MNLLHTAVLLLIILALFDAEVQAFCGRIFDRATVRELNECMQMFFPTSHTIPESVWLDRLPTDEQRQQMHSLIRQIYLASNYELHCDPSVVMGYQHLLDVIVVTRFKDKYCVIHEPIPQNGEYFRHFWGYVIVGNPRSVKRRLHHSVSHFQTDGEVANQAAYLFEATDSRTLVVAGATRDAVIGNATSECQKQFLPADSSHDNRTMFHLFNVAIYNAAKSLSNSSVFIQWHGMANTSCNDVQAFISAGSGQNSSIYTVKNAAVNRIYRRFNRVKGNAETPATFNCRLTARTNIFGRYINGVPLGDVCNTYSEDSEVHGNFIHIEQKEAAIKDLKTWKTVLEDEFNDASSNMPTKTVLYIIVILLLML</sequence>
<reference evidence="3" key="1">
    <citation type="submission" date="2017-02" db="UniProtKB">
        <authorList>
            <consortium name="WormBaseParasite"/>
        </authorList>
    </citation>
    <scope>IDENTIFICATION</scope>
</reference>
<protein>
    <submittedName>
        <fullName evidence="3">SCP domain-containing protein</fullName>
    </submittedName>
</protein>
<keyword evidence="1" id="KW-0732">Signal</keyword>
<evidence type="ECO:0000256" key="1">
    <source>
        <dbReference type="SAM" id="SignalP"/>
    </source>
</evidence>
<accession>A0A0N5AQ53</accession>
<feature type="signal peptide" evidence="1">
    <location>
        <begin position="1"/>
        <end position="23"/>
    </location>
</feature>
<keyword evidence="2" id="KW-1185">Reference proteome</keyword>
<dbReference type="AlphaFoldDB" id="A0A0N5AQ53"/>
<proteinExistence type="predicted"/>
<dbReference type="STRING" id="451379.A0A0N5AQ53"/>
<evidence type="ECO:0000313" key="3">
    <source>
        <dbReference type="WBParaSite" id="SMUV_0000680301-mRNA-1"/>
    </source>
</evidence>
<dbReference type="WBParaSite" id="SMUV_0000680301-mRNA-1">
    <property type="protein sequence ID" value="SMUV_0000680301-mRNA-1"/>
    <property type="gene ID" value="SMUV_0000680301"/>
</dbReference>
<evidence type="ECO:0000313" key="2">
    <source>
        <dbReference type="Proteomes" id="UP000046393"/>
    </source>
</evidence>
<name>A0A0N5AQ53_9BILA</name>
<dbReference type="Proteomes" id="UP000046393">
    <property type="component" value="Unplaced"/>
</dbReference>